<dbReference type="Gene3D" id="1.10.150.20">
    <property type="entry name" value="5' to 3' exonuclease, C-terminal subdomain"/>
    <property type="match status" value="2"/>
</dbReference>
<dbReference type="GO" id="GO:0006281">
    <property type="term" value="P:DNA repair"/>
    <property type="evidence" value="ECO:0007669"/>
    <property type="project" value="UniProtKB-KW"/>
</dbReference>
<dbReference type="InterPro" id="IPR010994">
    <property type="entry name" value="RuvA_2-like"/>
</dbReference>
<dbReference type="Gene3D" id="3.40.50.10190">
    <property type="entry name" value="BRCT domain"/>
    <property type="match status" value="1"/>
</dbReference>
<keyword evidence="8 10" id="KW-0464">Manganese</keyword>
<evidence type="ECO:0000256" key="1">
    <source>
        <dbReference type="ARBA" id="ARBA00022598"/>
    </source>
</evidence>
<dbReference type="InterPro" id="IPR012340">
    <property type="entry name" value="NA-bd_OB-fold"/>
</dbReference>
<proteinExistence type="inferred from homology"/>
<keyword evidence="2 10" id="KW-0235">DNA replication</keyword>
<dbReference type="SUPFAM" id="SSF50249">
    <property type="entry name" value="Nucleic acid-binding proteins"/>
    <property type="match status" value="1"/>
</dbReference>
<evidence type="ECO:0000256" key="3">
    <source>
        <dbReference type="ARBA" id="ARBA00022723"/>
    </source>
</evidence>
<keyword evidence="3 10" id="KW-0479">Metal-binding</keyword>
<dbReference type="SMART" id="SM00532">
    <property type="entry name" value="LIGANc"/>
    <property type="match status" value="1"/>
</dbReference>
<name>A6BE81_9FIRM</name>
<evidence type="ECO:0000313" key="13">
    <source>
        <dbReference type="EMBL" id="EDM63920.1"/>
    </source>
</evidence>
<dbReference type="InterPro" id="IPR013839">
    <property type="entry name" value="DNAligase_adenylation"/>
</dbReference>
<dbReference type="InterPro" id="IPR036420">
    <property type="entry name" value="BRCT_dom_sf"/>
</dbReference>
<comment type="function">
    <text evidence="10">DNA ligase that catalyzes the formation of phosphodiester linkages between 5'-phosphoryl and 3'-hydroxyl groups in double-stranded DNA using NAD as a coenzyme and as the energy source for the reaction. It is essential for DNA replication and repair of damaged DNA.</text>
</comment>
<dbReference type="GO" id="GO:0006260">
    <property type="term" value="P:DNA replication"/>
    <property type="evidence" value="ECO:0007669"/>
    <property type="project" value="UniProtKB-KW"/>
</dbReference>
<dbReference type="GO" id="GO:0046872">
    <property type="term" value="F:metal ion binding"/>
    <property type="evidence" value="ECO:0007669"/>
    <property type="project" value="UniProtKB-KW"/>
</dbReference>
<dbReference type="Proteomes" id="UP000004016">
    <property type="component" value="Unassembled WGS sequence"/>
</dbReference>
<dbReference type="InterPro" id="IPR001679">
    <property type="entry name" value="DNA_ligase"/>
</dbReference>
<dbReference type="NCBIfam" id="NF005932">
    <property type="entry name" value="PRK07956.1"/>
    <property type="match status" value="1"/>
</dbReference>
<dbReference type="InterPro" id="IPR004150">
    <property type="entry name" value="NAD_DNA_ligase_OB"/>
</dbReference>
<feature type="compositionally biased region" description="Polar residues" evidence="11">
    <location>
        <begin position="10"/>
        <end position="20"/>
    </location>
</feature>
<feature type="binding site" evidence="10">
    <location>
        <begin position="104"/>
        <end position="105"/>
    </location>
    <ligand>
        <name>NAD(+)</name>
        <dbReference type="ChEBI" id="CHEBI:57540"/>
    </ligand>
</feature>
<dbReference type="AlphaFoldDB" id="A6BE81"/>
<evidence type="ECO:0000259" key="12">
    <source>
        <dbReference type="PROSITE" id="PS50172"/>
    </source>
</evidence>
<evidence type="ECO:0000256" key="2">
    <source>
        <dbReference type="ARBA" id="ARBA00022705"/>
    </source>
</evidence>
<sequence>MPERRERRITGTNDSGTGTPQKKGDSMSIKRIKNLVKQLNEYRHAYYNQDAPLVSDAEYDRLFDKLKKLEEQTGFILSNSPTQTVGYYPVSELAKVTHPTPLLSLEKTKLISELLDFMKGQEVLFMLKLDGLTTKLIYEDGKLIQASTRGDGEVGEDITHNIPAFLNVPLTIPHKERLVITGESFIPTNDFERLKDTLRDGNGKPYKNGRNFASGSVRSLDPKNCIGRCVRFLPFNVLEGMEDVPFPDSRACKLEGLTHLGFGYCPFFSISGTGLSREYAEKFIQELVSTAANLHLPIDGIVMIFDSLSYSKSCGKTGHHYKDGLAYKFENDTYETVLREIEWTPTRFGEIAPVGIFDTVEIDGCDVSRASLHNLTFIKNLELVPGCRILVSKRNMIIPHIEDNLDRGRYTDITPPVCPCCGSKTRTYSRKTSDGRTVETLHCNNPQCDSQITRRFVHFASKKAMNIEGLSEATLEKFLNLGYLHSFQDIYHLEEHREEIVALDGYGEKSFDRLWESINASRRTSFVRYLVSMDIPMIGRTKSRILDTVFSGNLTAFEQAAVGDYDFTQLEDFGKILNHNIHSWFADEANLDLWKNLQNEFTFEQRKEEPIMTKENKFTGCTIVATGKLEHFTRDGINDKILELGAKPGSSVTKKTDYLICGEKAGSKLAKAQSLGIPILTEAEFLEMIHAL</sequence>
<feature type="binding site" evidence="10">
    <location>
        <position position="421"/>
    </location>
    <ligand>
        <name>Zn(2+)</name>
        <dbReference type="ChEBI" id="CHEBI:29105"/>
    </ligand>
</feature>
<dbReference type="InterPro" id="IPR001357">
    <property type="entry name" value="BRCT_dom"/>
</dbReference>
<keyword evidence="6 10" id="KW-0520">NAD</keyword>
<feature type="binding site" evidence="10">
    <location>
        <begin position="56"/>
        <end position="60"/>
    </location>
    <ligand>
        <name>NAD(+)</name>
        <dbReference type="ChEBI" id="CHEBI:57540"/>
    </ligand>
</feature>
<dbReference type="Pfam" id="PF03120">
    <property type="entry name" value="OB_DNA_ligase"/>
    <property type="match status" value="1"/>
</dbReference>
<keyword evidence="4 10" id="KW-0227">DNA damage</keyword>
<dbReference type="NCBIfam" id="TIGR00575">
    <property type="entry name" value="dnlj"/>
    <property type="match status" value="1"/>
</dbReference>
<accession>A6BE81</accession>
<feature type="binding site" evidence="10">
    <location>
        <position position="418"/>
    </location>
    <ligand>
        <name>Zn(2+)</name>
        <dbReference type="ChEBI" id="CHEBI:29105"/>
    </ligand>
</feature>
<gene>
    <name evidence="10 13" type="primary">ligA</name>
    <name evidence="13" type="ORF">DORLON_00597</name>
</gene>
<feature type="region of interest" description="Disordered" evidence="11">
    <location>
        <begin position="1"/>
        <end position="26"/>
    </location>
</feature>
<keyword evidence="1 10" id="KW-0436">Ligase</keyword>
<feature type="active site" description="N6-AMP-lysine intermediate" evidence="10">
    <location>
        <position position="128"/>
    </location>
</feature>
<protein>
    <recommendedName>
        <fullName evidence="10">DNA ligase</fullName>
        <ecNumber evidence="10">6.5.1.2</ecNumber>
    </recommendedName>
    <alternativeName>
        <fullName evidence="10">Polydeoxyribonucleotide synthase [NAD(+)]</fullName>
    </alternativeName>
</protein>
<evidence type="ECO:0000256" key="4">
    <source>
        <dbReference type="ARBA" id="ARBA00022763"/>
    </source>
</evidence>
<dbReference type="HOGENOM" id="CLU_007764_2_0_9"/>
<feature type="binding site" evidence="10">
    <location>
        <position position="149"/>
    </location>
    <ligand>
        <name>NAD(+)</name>
        <dbReference type="ChEBI" id="CHEBI:57540"/>
    </ligand>
</feature>
<dbReference type="InterPro" id="IPR013840">
    <property type="entry name" value="DNAligase_N"/>
</dbReference>
<dbReference type="Gene3D" id="1.10.287.610">
    <property type="entry name" value="Helix hairpin bin"/>
    <property type="match status" value="1"/>
</dbReference>
<comment type="caution">
    <text evidence="13">The sequence shown here is derived from an EMBL/GenBank/DDBJ whole genome shotgun (WGS) entry which is preliminary data.</text>
</comment>
<dbReference type="SUPFAM" id="SSF47781">
    <property type="entry name" value="RuvA domain 2-like"/>
    <property type="match status" value="1"/>
</dbReference>
<reference evidence="13 14" key="1">
    <citation type="submission" date="2007-03" db="EMBL/GenBank/DDBJ databases">
        <authorList>
            <person name="Fulton L."/>
            <person name="Clifton S."/>
            <person name="Fulton B."/>
            <person name="Xu J."/>
            <person name="Minx P."/>
            <person name="Pepin K.H."/>
            <person name="Johnson M."/>
            <person name="Thiruvilangam P."/>
            <person name="Bhonagiri V."/>
            <person name="Nash W.E."/>
            <person name="Mardis E.R."/>
            <person name="Wilson R.K."/>
        </authorList>
    </citation>
    <scope>NUCLEOTIDE SEQUENCE [LARGE SCALE GENOMIC DNA]</scope>
    <source>
        <strain evidence="13 14">DSM 13814</strain>
    </source>
</reference>
<evidence type="ECO:0000256" key="6">
    <source>
        <dbReference type="ARBA" id="ARBA00023027"/>
    </source>
</evidence>
<comment type="caution">
    <text evidence="10">Lacks conserved residue(s) required for the propagation of feature annotation.</text>
</comment>
<dbReference type="GO" id="GO:0003911">
    <property type="term" value="F:DNA ligase (NAD+) activity"/>
    <property type="evidence" value="ECO:0007669"/>
    <property type="project" value="UniProtKB-UniRule"/>
</dbReference>
<keyword evidence="7 10" id="KW-0234">DNA repair</keyword>
<feature type="binding site" evidence="10">
    <location>
        <position position="183"/>
    </location>
    <ligand>
        <name>NAD(+)</name>
        <dbReference type="ChEBI" id="CHEBI:57540"/>
    </ligand>
</feature>
<dbReference type="SMART" id="SM00292">
    <property type="entry name" value="BRCT"/>
    <property type="match status" value="1"/>
</dbReference>
<dbReference type="PIRSF" id="PIRSF001604">
    <property type="entry name" value="LigA"/>
    <property type="match status" value="1"/>
</dbReference>
<reference evidence="13 14" key="2">
    <citation type="submission" date="2007-04" db="EMBL/GenBank/DDBJ databases">
        <title>Draft genome sequence of Dorea longicatena (DSM 13814).</title>
        <authorList>
            <person name="Sudarsanam P."/>
            <person name="Ley R."/>
            <person name="Guruge J."/>
            <person name="Turnbaugh P.J."/>
            <person name="Mahowald M."/>
            <person name="Liep D."/>
            <person name="Gordon J."/>
        </authorList>
    </citation>
    <scope>NUCLEOTIDE SEQUENCE [LARGE SCALE GENOMIC DNA]</scope>
    <source>
        <strain evidence="13 14">DSM 13814</strain>
    </source>
</reference>
<dbReference type="CDD" id="cd17748">
    <property type="entry name" value="BRCT_DNA_ligase_like"/>
    <property type="match status" value="1"/>
</dbReference>
<dbReference type="HAMAP" id="MF_01588">
    <property type="entry name" value="DNA_ligase_A"/>
    <property type="match status" value="1"/>
</dbReference>
<evidence type="ECO:0000256" key="5">
    <source>
        <dbReference type="ARBA" id="ARBA00022833"/>
    </source>
</evidence>
<comment type="similarity">
    <text evidence="10">Belongs to the NAD-dependent DNA ligase family. LigA subfamily.</text>
</comment>
<dbReference type="Gene3D" id="3.30.470.30">
    <property type="entry name" value="DNA ligase/mRNA capping enzyme"/>
    <property type="match status" value="1"/>
</dbReference>
<keyword evidence="5 10" id="KW-0862">Zinc</keyword>
<comment type="catalytic activity">
    <reaction evidence="9 10">
        <text>NAD(+) + (deoxyribonucleotide)n-3'-hydroxyl + 5'-phospho-(deoxyribonucleotide)m = (deoxyribonucleotide)n+m + AMP + beta-nicotinamide D-nucleotide.</text>
        <dbReference type="EC" id="6.5.1.2"/>
    </reaction>
</comment>
<dbReference type="eggNOG" id="COG0272">
    <property type="taxonomic scope" value="Bacteria"/>
</dbReference>
<comment type="cofactor">
    <cofactor evidence="10">
        <name>Mg(2+)</name>
        <dbReference type="ChEBI" id="CHEBI:18420"/>
    </cofactor>
    <cofactor evidence="10">
        <name>Mn(2+)</name>
        <dbReference type="ChEBI" id="CHEBI:29035"/>
    </cofactor>
</comment>
<feature type="binding site" evidence="10">
    <location>
        <position position="328"/>
    </location>
    <ligand>
        <name>NAD(+)</name>
        <dbReference type="ChEBI" id="CHEBI:57540"/>
    </ligand>
</feature>
<dbReference type="Pfam" id="PF01653">
    <property type="entry name" value="DNA_ligase_aden"/>
    <property type="match status" value="1"/>
</dbReference>
<evidence type="ECO:0000256" key="9">
    <source>
        <dbReference type="ARBA" id="ARBA00034005"/>
    </source>
</evidence>
<organism evidence="13 14">
    <name type="scientific">Dorea longicatena DSM 13814</name>
    <dbReference type="NCBI Taxonomy" id="411462"/>
    <lineage>
        <taxon>Bacteria</taxon>
        <taxon>Bacillati</taxon>
        <taxon>Bacillota</taxon>
        <taxon>Clostridia</taxon>
        <taxon>Lachnospirales</taxon>
        <taxon>Lachnospiraceae</taxon>
        <taxon>Dorea</taxon>
    </lineage>
</organism>
<evidence type="ECO:0000256" key="11">
    <source>
        <dbReference type="SAM" id="MobiDB-lite"/>
    </source>
</evidence>
<dbReference type="Gene3D" id="2.40.50.140">
    <property type="entry name" value="Nucleic acid-binding proteins"/>
    <property type="match status" value="1"/>
</dbReference>
<dbReference type="EC" id="6.5.1.2" evidence="10"/>
<dbReference type="EMBL" id="AAXB02000002">
    <property type="protein sequence ID" value="EDM63920.1"/>
    <property type="molecule type" value="Genomic_DNA"/>
</dbReference>
<evidence type="ECO:0000256" key="10">
    <source>
        <dbReference type="HAMAP-Rule" id="MF_01588"/>
    </source>
</evidence>
<evidence type="ECO:0000313" key="14">
    <source>
        <dbReference type="Proteomes" id="UP000004016"/>
    </source>
</evidence>
<dbReference type="PROSITE" id="PS50172">
    <property type="entry name" value="BRCT"/>
    <property type="match status" value="1"/>
</dbReference>
<feature type="domain" description="BRCT" evidence="12">
    <location>
        <begin position="613"/>
        <end position="692"/>
    </location>
</feature>
<keyword evidence="10" id="KW-0460">Magnesium</keyword>
<dbReference type="Pfam" id="PF00533">
    <property type="entry name" value="BRCT"/>
    <property type="match status" value="1"/>
</dbReference>
<feature type="binding site" evidence="10">
    <location>
        <position position="448"/>
    </location>
    <ligand>
        <name>Zn(2+)</name>
        <dbReference type="ChEBI" id="CHEBI:29105"/>
    </ligand>
</feature>
<evidence type="ECO:0000256" key="8">
    <source>
        <dbReference type="ARBA" id="ARBA00023211"/>
    </source>
</evidence>
<evidence type="ECO:0000256" key="7">
    <source>
        <dbReference type="ARBA" id="ARBA00023204"/>
    </source>
</evidence>
<dbReference type="SUPFAM" id="SSF52113">
    <property type="entry name" value="BRCT domain"/>
    <property type="match status" value="1"/>
</dbReference>
<dbReference type="SUPFAM" id="SSF56091">
    <property type="entry name" value="DNA ligase/mRNA capping enzyme, catalytic domain"/>
    <property type="match status" value="1"/>
</dbReference>